<dbReference type="AlphaFoldDB" id="A0A150WJJ7"/>
<protein>
    <submittedName>
        <fullName evidence="4">Uncharacterized protein</fullName>
    </submittedName>
</protein>
<dbReference type="OrthoDB" id="5287583at2"/>
<feature type="compositionally biased region" description="Pro residues" evidence="1">
    <location>
        <begin position="536"/>
        <end position="555"/>
    </location>
</feature>
<feature type="region of interest" description="Disordered" evidence="1">
    <location>
        <begin position="574"/>
        <end position="599"/>
    </location>
</feature>
<name>A0A150WJJ7_BDEBC</name>
<evidence type="ECO:0000256" key="3">
    <source>
        <dbReference type="SAM" id="SignalP"/>
    </source>
</evidence>
<reference evidence="4 5" key="1">
    <citation type="submission" date="2016-03" db="EMBL/GenBank/DDBJ databases">
        <authorList>
            <person name="Ploux O."/>
        </authorList>
    </citation>
    <scope>NUCLEOTIDE SEQUENCE [LARGE SCALE GENOMIC DNA]</scope>
    <source>
        <strain evidence="4 5">R0</strain>
    </source>
</reference>
<dbReference type="Proteomes" id="UP000075320">
    <property type="component" value="Unassembled WGS sequence"/>
</dbReference>
<feature type="region of interest" description="Disordered" evidence="1">
    <location>
        <begin position="524"/>
        <end position="558"/>
    </location>
</feature>
<gene>
    <name evidence="4" type="ORF">AZI86_13800</name>
</gene>
<evidence type="ECO:0000256" key="2">
    <source>
        <dbReference type="SAM" id="Phobius"/>
    </source>
</evidence>
<dbReference type="EMBL" id="LUKE01000003">
    <property type="protein sequence ID" value="KYG63886.1"/>
    <property type="molecule type" value="Genomic_DNA"/>
</dbReference>
<keyword evidence="5" id="KW-1185">Reference proteome</keyword>
<keyword evidence="2" id="KW-0472">Membrane</keyword>
<accession>A0A150WJJ7</accession>
<evidence type="ECO:0000313" key="4">
    <source>
        <dbReference type="EMBL" id="KYG63886.1"/>
    </source>
</evidence>
<evidence type="ECO:0000313" key="5">
    <source>
        <dbReference type="Proteomes" id="UP000075320"/>
    </source>
</evidence>
<feature type="chain" id="PRO_5007573082" evidence="3">
    <location>
        <begin position="36"/>
        <end position="599"/>
    </location>
</feature>
<evidence type="ECO:0000256" key="1">
    <source>
        <dbReference type="SAM" id="MobiDB-lite"/>
    </source>
</evidence>
<proteinExistence type="predicted"/>
<sequence length="599" mass="65214">MMKWNLKPFSVAKTLAATLAVVTMCTTPLAQGAQAKERAEQTQKELINHYLRTTGLTTKKLTAGQYWRMVRPVYPAKFQKYMDAWIVQNRDVPMPQIDATTIKGRDGEQVRLLFTAKDGSTIAATFTGDMSQLVKINGVAVSNKELMDTNNFESLLRKLAKSDASLKKMIQVQPPKRDKSVSPVMSVADFRSLTARQKAEYLVRLRLIAESSERVFKAHYGLNAYQEFQKKHEYALRILFGTEAEAAKNTAGTAAGQPCIAAGYLTVYGENGSCGGNSTGWADLQKNMSQMKASCSGGGLACNPMVYGFKPEGGAYCMSRADAKYATKKCNGMSQLDRDANGNKLDERQTAMNKKRIIETYMKQVKGQDINLVVDDKNHISMEQYEQVKGFFDDLSSYIGAAEAKCGQVPLSETQQARNDQASACQEISIRRLALEAFPVAPQPDLGGKNCEEEKPGSVQVDGGGCECPQDALQENKDGQTVCTFMDQNEGPVEKKEKKKSNLLPILAILGVVGVGAFLIFKNKKGDKNPPTHVTPNPPLEPTPSPSPTVTPPPTNCEAPNTIVNGVCTPPVIVQPDTEGGTKTPVTDIGGGVRMKATQ</sequence>
<keyword evidence="2" id="KW-0812">Transmembrane</keyword>
<feature type="transmembrane region" description="Helical" evidence="2">
    <location>
        <begin position="503"/>
        <end position="521"/>
    </location>
</feature>
<comment type="caution">
    <text evidence="4">The sequence shown here is derived from an EMBL/GenBank/DDBJ whole genome shotgun (WGS) entry which is preliminary data.</text>
</comment>
<keyword evidence="2" id="KW-1133">Transmembrane helix</keyword>
<organism evidence="4 5">
    <name type="scientific">Bdellovibrio bacteriovorus</name>
    <dbReference type="NCBI Taxonomy" id="959"/>
    <lineage>
        <taxon>Bacteria</taxon>
        <taxon>Pseudomonadati</taxon>
        <taxon>Bdellovibrionota</taxon>
        <taxon>Bdellovibrionia</taxon>
        <taxon>Bdellovibrionales</taxon>
        <taxon>Pseudobdellovibrionaceae</taxon>
        <taxon>Bdellovibrio</taxon>
    </lineage>
</organism>
<keyword evidence="3" id="KW-0732">Signal</keyword>
<dbReference type="RefSeq" id="WP_061835780.1">
    <property type="nucleotide sequence ID" value="NZ_LUKE01000003.1"/>
</dbReference>
<feature type="signal peptide" evidence="3">
    <location>
        <begin position="1"/>
        <end position="35"/>
    </location>
</feature>